<name>A0ABQ8G1W4_9PEZI</name>
<sequence length="186" mass="21122">MVVLPIKKFKGFWDDYGPLIAKIVDERHEFTGKAILRVAKYILMISVLSNLVDLHFASSQYELKTEILKEIKVFYWYDPDITTAEEEAETGVKEPCTDLYQRQHDQVTEGVLIEGDTSSSNPLEQGQRRGTPFPGYKTGDSDKENRSGPVRSKKRRWEALGSSHNGERKKRQNGASLECPIDLTGD</sequence>
<feature type="region of interest" description="Disordered" evidence="1">
    <location>
        <begin position="113"/>
        <end position="186"/>
    </location>
</feature>
<evidence type="ECO:0000256" key="1">
    <source>
        <dbReference type="SAM" id="MobiDB-lite"/>
    </source>
</evidence>
<organism evidence="2 3">
    <name type="scientific">Macrophomina phaseolina</name>
    <dbReference type="NCBI Taxonomy" id="35725"/>
    <lineage>
        <taxon>Eukaryota</taxon>
        <taxon>Fungi</taxon>
        <taxon>Dikarya</taxon>
        <taxon>Ascomycota</taxon>
        <taxon>Pezizomycotina</taxon>
        <taxon>Dothideomycetes</taxon>
        <taxon>Dothideomycetes incertae sedis</taxon>
        <taxon>Botryosphaeriales</taxon>
        <taxon>Botryosphaeriaceae</taxon>
        <taxon>Macrophomina</taxon>
    </lineage>
</organism>
<dbReference type="EMBL" id="JAGTJR010000026">
    <property type="protein sequence ID" value="KAH7042255.1"/>
    <property type="molecule type" value="Genomic_DNA"/>
</dbReference>
<comment type="caution">
    <text evidence="2">The sequence shown here is derived from an EMBL/GenBank/DDBJ whole genome shotgun (WGS) entry which is preliminary data.</text>
</comment>
<protein>
    <submittedName>
        <fullName evidence="2">Uncharacterized protein</fullName>
    </submittedName>
</protein>
<keyword evidence="3" id="KW-1185">Reference proteome</keyword>
<reference evidence="2 3" key="1">
    <citation type="journal article" date="2021" name="Nat. Commun.">
        <title>Genetic determinants of endophytism in the Arabidopsis root mycobiome.</title>
        <authorList>
            <person name="Mesny F."/>
            <person name="Miyauchi S."/>
            <person name="Thiergart T."/>
            <person name="Pickel B."/>
            <person name="Atanasova L."/>
            <person name="Karlsson M."/>
            <person name="Huettel B."/>
            <person name="Barry K.W."/>
            <person name="Haridas S."/>
            <person name="Chen C."/>
            <person name="Bauer D."/>
            <person name="Andreopoulos W."/>
            <person name="Pangilinan J."/>
            <person name="LaButti K."/>
            <person name="Riley R."/>
            <person name="Lipzen A."/>
            <person name="Clum A."/>
            <person name="Drula E."/>
            <person name="Henrissat B."/>
            <person name="Kohler A."/>
            <person name="Grigoriev I.V."/>
            <person name="Martin F.M."/>
            <person name="Hacquard S."/>
        </authorList>
    </citation>
    <scope>NUCLEOTIDE SEQUENCE [LARGE SCALE GENOMIC DNA]</scope>
    <source>
        <strain evidence="2 3">MPI-SDFR-AT-0080</strain>
    </source>
</reference>
<evidence type="ECO:0000313" key="3">
    <source>
        <dbReference type="Proteomes" id="UP000774617"/>
    </source>
</evidence>
<evidence type="ECO:0000313" key="2">
    <source>
        <dbReference type="EMBL" id="KAH7042255.1"/>
    </source>
</evidence>
<gene>
    <name evidence="2" type="ORF">B0J12DRAFT_211544</name>
</gene>
<accession>A0ABQ8G1W4</accession>
<proteinExistence type="predicted"/>
<dbReference type="Proteomes" id="UP000774617">
    <property type="component" value="Unassembled WGS sequence"/>
</dbReference>